<reference evidence="5" key="1">
    <citation type="journal article" date="2020" name="J Insects Food Feed">
        <title>The yellow mealworm (Tenebrio molitor) genome: a resource for the emerging insects as food and feed industry.</title>
        <authorList>
            <person name="Eriksson T."/>
            <person name="Andere A."/>
            <person name="Kelstrup H."/>
            <person name="Emery V."/>
            <person name="Picard C."/>
        </authorList>
    </citation>
    <scope>NUCLEOTIDE SEQUENCE</scope>
    <source>
        <strain evidence="5">Stoneville</strain>
        <tissue evidence="5">Whole head</tissue>
    </source>
</reference>
<feature type="compositionally biased region" description="Basic and acidic residues" evidence="3">
    <location>
        <begin position="129"/>
        <end position="151"/>
    </location>
</feature>
<name>A0A8J6L8P6_TENMO</name>
<dbReference type="PANTHER" id="PTHR12828:SF3">
    <property type="entry name" value="PROTEASOME MATURATION PROTEIN"/>
    <property type="match status" value="1"/>
</dbReference>
<dbReference type="GO" id="GO:0005634">
    <property type="term" value="C:nucleus"/>
    <property type="evidence" value="ECO:0007669"/>
    <property type="project" value="TreeGrafter"/>
</dbReference>
<gene>
    <name evidence="5" type="ORF">GEV33_010729</name>
</gene>
<comment type="similarity">
    <text evidence="2">Belongs to the POMP/UMP1 family.</text>
</comment>
<evidence type="ECO:0000313" key="5">
    <source>
        <dbReference type="EMBL" id="KAH0812060.1"/>
    </source>
</evidence>
<feature type="chain" id="PRO_5035226792" evidence="4">
    <location>
        <begin position="18"/>
        <end position="352"/>
    </location>
</feature>
<accession>A0A8J6L8P6</accession>
<feature type="signal peptide" evidence="4">
    <location>
        <begin position="1"/>
        <end position="17"/>
    </location>
</feature>
<comment type="caution">
    <text evidence="5">The sequence shown here is derived from an EMBL/GenBank/DDBJ whole genome shotgun (WGS) entry which is preliminary data.</text>
</comment>
<feature type="region of interest" description="Disordered" evidence="3">
    <location>
        <begin position="129"/>
        <end position="180"/>
    </location>
</feature>
<feature type="compositionally biased region" description="Polar residues" evidence="3">
    <location>
        <begin position="81"/>
        <end position="91"/>
    </location>
</feature>
<evidence type="ECO:0000256" key="4">
    <source>
        <dbReference type="SAM" id="SignalP"/>
    </source>
</evidence>
<keyword evidence="6" id="KW-1185">Reference proteome</keyword>
<evidence type="ECO:0000256" key="1">
    <source>
        <dbReference type="ARBA" id="ARBA00023186"/>
    </source>
</evidence>
<feature type="compositionally biased region" description="Basic and acidic residues" evidence="3">
    <location>
        <begin position="52"/>
        <end position="78"/>
    </location>
</feature>
<evidence type="ECO:0000256" key="3">
    <source>
        <dbReference type="SAM" id="MobiDB-lite"/>
    </source>
</evidence>
<protein>
    <submittedName>
        <fullName evidence="5">Uncharacterized protein</fullName>
    </submittedName>
</protein>
<keyword evidence="4" id="KW-0732">Signal</keyword>
<sequence length="352" mass="41120">MQRTTIYLFLMVALADAFFLQTRDIRRLMRLFPGATELETTQKPRPVRYRHRENEPNSYRDEYVHDNYDRYDSGEKHKNTNKNSKGSVTNRYDQHHHKRVYHNDKRLHHHSHPHLDCDHHDHLFDHHHSKFSEDRNRNKYEDSDEYYDRKSSYSQGEKRKHQNNNKRGTGSDEKDSEYENYDKNVDEKRDHLKKDYITGVLVTIPKIKNEEESFALPSIKSKPCQPEEFAFNEGNFGVPEAMTNGLSSVKTSLDVPHPLMLSESSYRKNVNKMNMTILRNTQGLHAPLRITMELKAAKKVGHLPFLPSSNVMHESLTGRDIEMDATDVFNTPELAEVVGLPHAVVERSLGLL</sequence>
<keyword evidence="1" id="KW-0143">Chaperone</keyword>
<dbReference type="Proteomes" id="UP000719412">
    <property type="component" value="Unassembled WGS sequence"/>
</dbReference>
<feature type="region of interest" description="Disordered" evidence="3">
    <location>
        <begin position="42"/>
        <end position="96"/>
    </location>
</feature>
<evidence type="ECO:0000256" key="2">
    <source>
        <dbReference type="ARBA" id="ARBA00043974"/>
    </source>
</evidence>
<dbReference type="PANTHER" id="PTHR12828">
    <property type="entry name" value="PROTEASOME MATURATION PROTEIN UMP1"/>
    <property type="match status" value="1"/>
</dbReference>
<proteinExistence type="inferred from homology"/>
<dbReference type="Pfam" id="PF05348">
    <property type="entry name" value="UMP1"/>
    <property type="match status" value="1"/>
</dbReference>
<dbReference type="AlphaFoldDB" id="A0A8J6L8P6"/>
<dbReference type="InterPro" id="IPR008012">
    <property type="entry name" value="Ump1"/>
</dbReference>
<evidence type="ECO:0000313" key="6">
    <source>
        <dbReference type="Proteomes" id="UP000719412"/>
    </source>
</evidence>
<dbReference type="GO" id="GO:0043248">
    <property type="term" value="P:proteasome assembly"/>
    <property type="evidence" value="ECO:0007669"/>
    <property type="project" value="InterPro"/>
</dbReference>
<reference evidence="5" key="2">
    <citation type="submission" date="2021-08" db="EMBL/GenBank/DDBJ databases">
        <authorList>
            <person name="Eriksson T."/>
        </authorList>
    </citation>
    <scope>NUCLEOTIDE SEQUENCE</scope>
    <source>
        <strain evidence="5">Stoneville</strain>
        <tissue evidence="5">Whole head</tissue>
    </source>
</reference>
<dbReference type="EMBL" id="JABDTM020026330">
    <property type="protein sequence ID" value="KAH0812060.1"/>
    <property type="molecule type" value="Genomic_DNA"/>
</dbReference>
<organism evidence="5 6">
    <name type="scientific">Tenebrio molitor</name>
    <name type="common">Yellow mealworm beetle</name>
    <dbReference type="NCBI Taxonomy" id="7067"/>
    <lineage>
        <taxon>Eukaryota</taxon>
        <taxon>Metazoa</taxon>
        <taxon>Ecdysozoa</taxon>
        <taxon>Arthropoda</taxon>
        <taxon>Hexapoda</taxon>
        <taxon>Insecta</taxon>
        <taxon>Pterygota</taxon>
        <taxon>Neoptera</taxon>
        <taxon>Endopterygota</taxon>
        <taxon>Coleoptera</taxon>
        <taxon>Polyphaga</taxon>
        <taxon>Cucujiformia</taxon>
        <taxon>Tenebrionidae</taxon>
        <taxon>Tenebrio</taxon>
    </lineage>
</organism>
<dbReference type="GO" id="GO:0005737">
    <property type="term" value="C:cytoplasm"/>
    <property type="evidence" value="ECO:0007669"/>
    <property type="project" value="TreeGrafter"/>
</dbReference>